<evidence type="ECO:0000313" key="2">
    <source>
        <dbReference type="Proteomes" id="UP000324222"/>
    </source>
</evidence>
<dbReference type="EMBL" id="VSRR010006853">
    <property type="protein sequence ID" value="MPC45702.1"/>
    <property type="molecule type" value="Genomic_DNA"/>
</dbReference>
<protein>
    <recommendedName>
        <fullName evidence="3">Endonuclease/exonuclease/phosphatase domain-containing protein</fullName>
    </recommendedName>
</protein>
<organism evidence="1 2">
    <name type="scientific">Portunus trituberculatus</name>
    <name type="common">Swimming crab</name>
    <name type="synonym">Neptunus trituberculatus</name>
    <dbReference type="NCBI Taxonomy" id="210409"/>
    <lineage>
        <taxon>Eukaryota</taxon>
        <taxon>Metazoa</taxon>
        <taxon>Ecdysozoa</taxon>
        <taxon>Arthropoda</taxon>
        <taxon>Crustacea</taxon>
        <taxon>Multicrustacea</taxon>
        <taxon>Malacostraca</taxon>
        <taxon>Eumalacostraca</taxon>
        <taxon>Eucarida</taxon>
        <taxon>Decapoda</taxon>
        <taxon>Pleocyemata</taxon>
        <taxon>Brachyura</taxon>
        <taxon>Eubrachyura</taxon>
        <taxon>Portunoidea</taxon>
        <taxon>Portunidae</taxon>
        <taxon>Portuninae</taxon>
        <taxon>Portunus</taxon>
    </lineage>
</organism>
<keyword evidence="2" id="KW-1185">Reference proteome</keyword>
<reference evidence="1 2" key="1">
    <citation type="submission" date="2019-05" db="EMBL/GenBank/DDBJ databases">
        <title>Another draft genome of Portunus trituberculatus and its Hox gene families provides insights of decapod evolution.</title>
        <authorList>
            <person name="Jeong J.-H."/>
            <person name="Song I."/>
            <person name="Kim S."/>
            <person name="Choi T."/>
            <person name="Kim D."/>
            <person name="Ryu S."/>
            <person name="Kim W."/>
        </authorList>
    </citation>
    <scope>NUCLEOTIDE SEQUENCE [LARGE SCALE GENOMIC DNA]</scope>
    <source>
        <tissue evidence="1">Muscle</tissue>
    </source>
</reference>
<dbReference type="Gene3D" id="3.60.10.10">
    <property type="entry name" value="Endonuclease/exonuclease/phosphatase"/>
    <property type="match status" value="1"/>
</dbReference>
<accession>A0A5B7FGS3</accession>
<evidence type="ECO:0000313" key="1">
    <source>
        <dbReference type="EMBL" id="MPC45702.1"/>
    </source>
</evidence>
<evidence type="ECO:0008006" key="3">
    <source>
        <dbReference type="Google" id="ProtNLM"/>
    </source>
</evidence>
<gene>
    <name evidence="1" type="ORF">E2C01_039408</name>
</gene>
<proteinExistence type="predicted"/>
<name>A0A5B7FGS3_PORTR</name>
<comment type="caution">
    <text evidence="1">The sequence shown here is derived from an EMBL/GenBank/DDBJ whole genome shotgun (WGS) entry which is preliminary data.</text>
</comment>
<sequence>MATPNPASESPFRKGARNVPRSNCSLHYDPKCLDTSLNFFYINFCNIWGLRSNFQSVEHHLSFTKPHLLFITKTQLSEATDSNPFSFPSYSFYSNFCSKAGCCIYVRNDLTCSCAHALESFEFSTTWRRLNSHSLPNFICAVYLSPNSYDYKIYILGDFNVHHQVWFSYPFIDHLGELAFNFAILHDLE</sequence>
<dbReference type="SUPFAM" id="SSF56219">
    <property type="entry name" value="DNase I-like"/>
    <property type="match status" value="1"/>
</dbReference>
<dbReference type="Proteomes" id="UP000324222">
    <property type="component" value="Unassembled WGS sequence"/>
</dbReference>
<dbReference type="AlphaFoldDB" id="A0A5B7FGS3"/>
<dbReference type="InterPro" id="IPR036691">
    <property type="entry name" value="Endo/exonu/phosph_ase_sf"/>
</dbReference>